<dbReference type="Pfam" id="PF00392">
    <property type="entry name" value="GntR"/>
    <property type="match status" value="1"/>
</dbReference>
<dbReference type="RefSeq" id="WP_343903242.1">
    <property type="nucleotide sequence ID" value="NZ_BAAAIS010000001.1"/>
</dbReference>
<dbReference type="PRINTS" id="PR00035">
    <property type="entry name" value="HTHGNTR"/>
</dbReference>
<dbReference type="PANTHER" id="PTHR43537:SF24">
    <property type="entry name" value="GLUCONATE OPERON TRANSCRIPTIONAL REPRESSOR"/>
    <property type="match status" value="1"/>
</dbReference>
<dbReference type="PROSITE" id="PS50949">
    <property type="entry name" value="HTH_GNTR"/>
    <property type="match status" value="1"/>
</dbReference>
<dbReference type="EMBL" id="JBHUFL010000001">
    <property type="protein sequence ID" value="MFD1833482.1"/>
    <property type="molecule type" value="Genomic_DNA"/>
</dbReference>
<sequence length="225" mass="23864">MNVAYALPWREPERGTLAHRAAAEAARRIVEGALPAGELLRESDLAEATGISRTPAREAMLQLERWGLVRLLPKKGALVTAVTARERRELIAVRTMLEAAAGTALLSRPAAMPALAAELGRLLDQQRAAAEAQDPLAFAAADLDFHLALIAAADNSVVAGICQDLGPRFARLTAAVLDERSGTMPALLAEHEELAALLAASDPAAFAERLRAHVEDAYELDGGAR</sequence>
<dbReference type="Pfam" id="PF07729">
    <property type="entry name" value="FCD"/>
    <property type="match status" value="1"/>
</dbReference>
<gene>
    <name evidence="5" type="ORF">ACFSDA_00215</name>
</gene>
<dbReference type="InterPro" id="IPR036388">
    <property type="entry name" value="WH-like_DNA-bd_sf"/>
</dbReference>
<dbReference type="SMART" id="SM00345">
    <property type="entry name" value="HTH_GNTR"/>
    <property type="match status" value="1"/>
</dbReference>
<evidence type="ECO:0000256" key="3">
    <source>
        <dbReference type="ARBA" id="ARBA00023163"/>
    </source>
</evidence>
<dbReference type="InterPro" id="IPR011711">
    <property type="entry name" value="GntR_C"/>
</dbReference>
<keyword evidence="1" id="KW-0805">Transcription regulation</keyword>
<keyword evidence="6" id="KW-1185">Reference proteome</keyword>
<evidence type="ECO:0000259" key="4">
    <source>
        <dbReference type="PROSITE" id="PS50949"/>
    </source>
</evidence>
<feature type="domain" description="HTH gntR-type" evidence="4">
    <location>
        <begin position="15"/>
        <end position="82"/>
    </location>
</feature>
<keyword evidence="3" id="KW-0804">Transcription</keyword>
<accession>A0ABW4PTF5</accession>
<dbReference type="InterPro" id="IPR000524">
    <property type="entry name" value="Tscrpt_reg_HTH_GntR"/>
</dbReference>
<dbReference type="Gene3D" id="1.20.120.530">
    <property type="entry name" value="GntR ligand-binding domain-like"/>
    <property type="match status" value="1"/>
</dbReference>
<evidence type="ECO:0000313" key="6">
    <source>
        <dbReference type="Proteomes" id="UP001597280"/>
    </source>
</evidence>
<dbReference type="SUPFAM" id="SSF48008">
    <property type="entry name" value="GntR ligand-binding domain-like"/>
    <property type="match status" value="1"/>
</dbReference>
<proteinExistence type="predicted"/>
<dbReference type="SUPFAM" id="SSF46785">
    <property type="entry name" value="Winged helix' DNA-binding domain"/>
    <property type="match status" value="1"/>
</dbReference>
<dbReference type="Proteomes" id="UP001597280">
    <property type="component" value="Unassembled WGS sequence"/>
</dbReference>
<evidence type="ECO:0000313" key="5">
    <source>
        <dbReference type="EMBL" id="MFD1833482.1"/>
    </source>
</evidence>
<dbReference type="Gene3D" id="1.10.10.10">
    <property type="entry name" value="Winged helix-like DNA-binding domain superfamily/Winged helix DNA-binding domain"/>
    <property type="match status" value="1"/>
</dbReference>
<evidence type="ECO:0000256" key="2">
    <source>
        <dbReference type="ARBA" id="ARBA00023125"/>
    </source>
</evidence>
<organism evidence="5 6">
    <name type="scientific">Brachybacterium rhamnosum</name>
    <dbReference type="NCBI Taxonomy" id="173361"/>
    <lineage>
        <taxon>Bacteria</taxon>
        <taxon>Bacillati</taxon>
        <taxon>Actinomycetota</taxon>
        <taxon>Actinomycetes</taxon>
        <taxon>Micrococcales</taxon>
        <taxon>Dermabacteraceae</taxon>
        <taxon>Brachybacterium</taxon>
    </lineage>
</organism>
<dbReference type="InterPro" id="IPR008920">
    <property type="entry name" value="TF_FadR/GntR_C"/>
</dbReference>
<name>A0ABW4PTF5_9MICO</name>
<dbReference type="InterPro" id="IPR036390">
    <property type="entry name" value="WH_DNA-bd_sf"/>
</dbReference>
<comment type="caution">
    <text evidence="5">The sequence shown here is derived from an EMBL/GenBank/DDBJ whole genome shotgun (WGS) entry which is preliminary data.</text>
</comment>
<dbReference type="SMART" id="SM00895">
    <property type="entry name" value="FCD"/>
    <property type="match status" value="1"/>
</dbReference>
<keyword evidence="2" id="KW-0238">DNA-binding</keyword>
<reference evidence="6" key="1">
    <citation type="journal article" date="2019" name="Int. J. Syst. Evol. Microbiol.">
        <title>The Global Catalogue of Microorganisms (GCM) 10K type strain sequencing project: providing services to taxonomists for standard genome sequencing and annotation.</title>
        <authorList>
            <consortium name="The Broad Institute Genomics Platform"/>
            <consortium name="The Broad Institute Genome Sequencing Center for Infectious Disease"/>
            <person name="Wu L."/>
            <person name="Ma J."/>
        </authorList>
    </citation>
    <scope>NUCLEOTIDE SEQUENCE [LARGE SCALE GENOMIC DNA]</scope>
    <source>
        <strain evidence="6">JCM 11650</strain>
    </source>
</reference>
<dbReference type="PANTHER" id="PTHR43537">
    <property type="entry name" value="TRANSCRIPTIONAL REGULATOR, GNTR FAMILY"/>
    <property type="match status" value="1"/>
</dbReference>
<evidence type="ECO:0000256" key="1">
    <source>
        <dbReference type="ARBA" id="ARBA00023015"/>
    </source>
</evidence>
<protein>
    <submittedName>
        <fullName evidence="5">GntR family transcriptional regulator</fullName>
    </submittedName>
</protein>